<evidence type="ECO:0000259" key="4">
    <source>
        <dbReference type="SMART" id="SM00563"/>
    </source>
</evidence>
<evidence type="ECO:0000313" key="5">
    <source>
        <dbReference type="EMBL" id="SNS30562.1"/>
    </source>
</evidence>
<name>A0A239DES0_9ACTN</name>
<keyword evidence="1 5" id="KW-0808">Transferase</keyword>
<evidence type="ECO:0000313" key="6">
    <source>
        <dbReference type="Proteomes" id="UP000198386"/>
    </source>
</evidence>
<dbReference type="GO" id="GO:0005886">
    <property type="term" value="C:plasma membrane"/>
    <property type="evidence" value="ECO:0007669"/>
    <property type="project" value="TreeGrafter"/>
</dbReference>
<sequence length="299" mass="32428">MGAAVSRWAHRLRTWRPPAPPLPDHLEPVLRRDDPEWFARELAIAAAPPWPVWLFLLRRCSWLVELFGRVEVTGAVPEELRRGPLLLAANHVGDFDPFVIAVALHRLGVVPRIMATGGIMSAPVAGPLLERAGGIRVDRGTSLARHAVRVTEVALVHGGHVVAYPEGRVGLAPDGWPERGRTGMARLALGVRVPVLPVSQWGAQEVLAYANDVTKLRTLGRSLRRRPVLRVHVGPPVFLEDLEVGRVGDAHRARMRIAAAITRGLVPLRAAGRPLLPDPTRPTTGVAAFPGGIVPDDVP</sequence>
<dbReference type="GO" id="GO:0006654">
    <property type="term" value="P:phosphatidic acid biosynthetic process"/>
    <property type="evidence" value="ECO:0007669"/>
    <property type="project" value="TreeGrafter"/>
</dbReference>
<keyword evidence="2 5" id="KW-0012">Acyltransferase</keyword>
<proteinExistence type="predicted"/>
<reference evidence="6" key="1">
    <citation type="submission" date="2017-06" db="EMBL/GenBank/DDBJ databases">
        <authorList>
            <person name="Varghese N."/>
            <person name="Submissions S."/>
        </authorList>
    </citation>
    <scope>NUCLEOTIDE SEQUENCE [LARGE SCALE GENOMIC DNA]</scope>
    <source>
        <strain evidence="6">DSM 45423</strain>
    </source>
</reference>
<dbReference type="SUPFAM" id="SSF69593">
    <property type="entry name" value="Glycerol-3-phosphate (1)-acyltransferase"/>
    <property type="match status" value="1"/>
</dbReference>
<organism evidence="5 6">
    <name type="scientific">Geodermatophilus saharensis</name>
    <dbReference type="NCBI Taxonomy" id="1137994"/>
    <lineage>
        <taxon>Bacteria</taxon>
        <taxon>Bacillati</taxon>
        <taxon>Actinomycetota</taxon>
        <taxon>Actinomycetes</taxon>
        <taxon>Geodermatophilales</taxon>
        <taxon>Geodermatophilaceae</taxon>
        <taxon>Geodermatophilus</taxon>
    </lineage>
</organism>
<dbReference type="GO" id="GO:0003841">
    <property type="term" value="F:1-acylglycerol-3-phosphate O-acyltransferase activity"/>
    <property type="evidence" value="ECO:0007669"/>
    <property type="project" value="TreeGrafter"/>
</dbReference>
<dbReference type="PANTHER" id="PTHR10434">
    <property type="entry name" value="1-ACYL-SN-GLYCEROL-3-PHOSPHATE ACYLTRANSFERASE"/>
    <property type="match status" value="1"/>
</dbReference>
<dbReference type="SMART" id="SM00563">
    <property type="entry name" value="PlsC"/>
    <property type="match status" value="1"/>
</dbReference>
<keyword evidence="6" id="KW-1185">Reference proteome</keyword>
<protein>
    <submittedName>
        <fullName evidence="5">1-acyl-sn-glycerol-3-phosphate acyltransferase</fullName>
    </submittedName>
</protein>
<dbReference type="Proteomes" id="UP000198386">
    <property type="component" value="Unassembled WGS sequence"/>
</dbReference>
<gene>
    <name evidence="5" type="ORF">SAMN04488107_2128</name>
</gene>
<evidence type="ECO:0000256" key="1">
    <source>
        <dbReference type="ARBA" id="ARBA00022679"/>
    </source>
</evidence>
<dbReference type="Pfam" id="PF01553">
    <property type="entry name" value="Acyltransferase"/>
    <property type="match status" value="1"/>
</dbReference>
<evidence type="ECO:0000256" key="2">
    <source>
        <dbReference type="ARBA" id="ARBA00023315"/>
    </source>
</evidence>
<dbReference type="PANTHER" id="PTHR10434:SF55">
    <property type="entry name" value="POSSIBLE ACYLTRANSFERASE"/>
    <property type="match status" value="1"/>
</dbReference>
<accession>A0A239DES0</accession>
<evidence type="ECO:0000256" key="3">
    <source>
        <dbReference type="SAM" id="MobiDB-lite"/>
    </source>
</evidence>
<dbReference type="EMBL" id="FZOH01000003">
    <property type="protein sequence ID" value="SNS30562.1"/>
    <property type="molecule type" value="Genomic_DNA"/>
</dbReference>
<feature type="domain" description="Phospholipid/glycerol acyltransferase" evidence="4">
    <location>
        <begin position="85"/>
        <end position="203"/>
    </location>
</feature>
<dbReference type="CDD" id="cd07989">
    <property type="entry name" value="LPLAT_AGPAT-like"/>
    <property type="match status" value="1"/>
</dbReference>
<dbReference type="InterPro" id="IPR002123">
    <property type="entry name" value="Plipid/glycerol_acylTrfase"/>
</dbReference>
<feature type="region of interest" description="Disordered" evidence="3">
    <location>
        <begin position="276"/>
        <end position="299"/>
    </location>
</feature>
<dbReference type="AlphaFoldDB" id="A0A239DES0"/>